<protein>
    <submittedName>
        <fullName evidence="1">Uncharacterized protein</fullName>
    </submittedName>
</protein>
<dbReference type="Proteomes" id="UP001321804">
    <property type="component" value="Chromosome"/>
</dbReference>
<proteinExistence type="predicted"/>
<dbReference type="RefSeq" id="WP_317694880.1">
    <property type="nucleotide sequence ID" value="NZ_AP026801.1"/>
</dbReference>
<sequence length="78" mass="9391">MRKFSRNYLSKQILREIGINQPERKEFDVLIREKENEIVLKKKDTSRLMANYGNIARYQPKIGDRELNFDESFGREII</sequence>
<evidence type="ECO:0000313" key="2">
    <source>
        <dbReference type="Proteomes" id="UP001321804"/>
    </source>
</evidence>
<name>A0AAU9DAB7_9LACO</name>
<dbReference type="KEGG" id="xak:KIMC2_11570"/>
<dbReference type="AlphaFoldDB" id="A0AAU9DAB7"/>
<keyword evidence="2" id="KW-1185">Reference proteome</keyword>
<gene>
    <name evidence="1" type="ORF">KIMC2_11570</name>
</gene>
<dbReference type="EMBL" id="AP026801">
    <property type="protein sequence ID" value="BDR56595.1"/>
    <property type="molecule type" value="Genomic_DNA"/>
</dbReference>
<evidence type="ECO:0000313" key="1">
    <source>
        <dbReference type="EMBL" id="BDR56595.1"/>
    </source>
</evidence>
<reference evidence="1 2" key="1">
    <citation type="journal article" date="2023" name="Microbiol. Spectr.">
        <title>Symbiosis of Carpenter Bees with Uncharacterized Lactic Acid Bacteria Showing NAD Auxotrophy.</title>
        <authorList>
            <person name="Kawasaki S."/>
            <person name="Ozawa K."/>
            <person name="Mori T."/>
            <person name="Yamamoto A."/>
            <person name="Ito M."/>
            <person name="Ohkuma M."/>
            <person name="Sakamoto M."/>
            <person name="Matsutani M."/>
        </authorList>
    </citation>
    <scope>NUCLEOTIDE SEQUENCE [LARGE SCALE GENOMIC DNA]</scope>
    <source>
        <strain evidence="1 2">KimC2</strain>
    </source>
</reference>
<accession>A0AAU9DAB7</accession>
<organism evidence="1 2">
    <name type="scientific">Xylocopilactobacillus apis</name>
    <dbReference type="NCBI Taxonomy" id="2932183"/>
    <lineage>
        <taxon>Bacteria</taxon>
        <taxon>Bacillati</taxon>
        <taxon>Bacillota</taxon>
        <taxon>Bacilli</taxon>
        <taxon>Lactobacillales</taxon>
        <taxon>Lactobacillaceae</taxon>
        <taxon>Xylocopilactobacillus</taxon>
    </lineage>
</organism>